<feature type="domain" description="Methyltransferase" evidence="1">
    <location>
        <begin position="52"/>
        <end position="106"/>
    </location>
</feature>
<dbReference type="Gene3D" id="3.40.50.150">
    <property type="entry name" value="Vaccinia Virus protein VP39"/>
    <property type="match status" value="1"/>
</dbReference>
<dbReference type="Pfam" id="PF13649">
    <property type="entry name" value="Methyltransf_25"/>
    <property type="match status" value="1"/>
</dbReference>
<gene>
    <name evidence="2" type="ORF">EHYA_05367</name>
</gene>
<dbReference type="GO" id="GO:0008168">
    <property type="term" value="F:methyltransferase activity"/>
    <property type="evidence" value="ECO:0007669"/>
    <property type="project" value="UniProtKB-KW"/>
</dbReference>
<reference evidence="2 3" key="1">
    <citation type="submission" date="2018-12" db="EMBL/GenBank/DDBJ databases">
        <title>Draft genome sequence of Embleya hyalina NBRC 13850T.</title>
        <authorList>
            <person name="Komaki H."/>
            <person name="Hosoyama A."/>
            <person name="Kimura A."/>
            <person name="Ichikawa N."/>
            <person name="Tamura T."/>
        </authorList>
    </citation>
    <scope>NUCLEOTIDE SEQUENCE [LARGE SCALE GENOMIC DNA]</scope>
    <source>
        <strain evidence="2 3">NBRC 13850</strain>
    </source>
</reference>
<dbReference type="CDD" id="cd02440">
    <property type="entry name" value="AdoMet_MTases"/>
    <property type="match status" value="1"/>
</dbReference>
<dbReference type="InterPro" id="IPR029063">
    <property type="entry name" value="SAM-dependent_MTases_sf"/>
</dbReference>
<dbReference type="GO" id="GO:0032259">
    <property type="term" value="P:methylation"/>
    <property type="evidence" value="ECO:0007669"/>
    <property type="project" value="UniProtKB-KW"/>
</dbReference>
<dbReference type="AlphaFoldDB" id="A0A401YST6"/>
<dbReference type="RefSeq" id="WP_126639650.1">
    <property type="nucleotide sequence ID" value="NZ_BIFH01000025.1"/>
</dbReference>
<accession>A0A401YST6</accession>
<dbReference type="SUPFAM" id="SSF53335">
    <property type="entry name" value="S-adenosyl-L-methionine-dependent methyltransferases"/>
    <property type="match status" value="1"/>
</dbReference>
<keyword evidence="2" id="KW-0489">Methyltransferase</keyword>
<evidence type="ECO:0000259" key="1">
    <source>
        <dbReference type="Pfam" id="PF13649"/>
    </source>
</evidence>
<proteinExistence type="predicted"/>
<evidence type="ECO:0000313" key="3">
    <source>
        <dbReference type="Proteomes" id="UP000286931"/>
    </source>
</evidence>
<sequence>MGTSEGYMRAWEGFWAENTGEPGAAFWDADAALTAAPHTELLAAHVDPTLPIVDLGCGNGTQTRYLAGRFPRAVGVDLSPSAVAHARRADHDAVAEFEQLDLTDLARVRGLGDRLGEANVYLRAVLHQSDPVDRAPVAAAVALLLGRRGRGFVIEPTAAAKEVLRQVAERPGGTPEKLRQVRKHNLRPAEVAPGELPDLLHGAGLEILDRGRTDLVMSERHPDLSPVLLPADWFVVAVTEDGRPVG</sequence>
<evidence type="ECO:0000313" key="2">
    <source>
        <dbReference type="EMBL" id="GCD97671.1"/>
    </source>
</evidence>
<comment type="caution">
    <text evidence="2">The sequence shown here is derived from an EMBL/GenBank/DDBJ whole genome shotgun (WGS) entry which is preliminary data.</text>
</comment>
<keyword evidence="3" id="KW-1185">Reference proteome</keyword>
<protein>
    <submittedName>
        <fullName evidence="2">Methyltransferase</fullName>
    </submittedName>
</protein>
<dbReference type="EMBL" id="BIFH01000025">
    <property type="protein sequence ID" value="GCD97671.1"/>
    <property type="molecule type" value="Genomic_DNA"/>
</dbReference>
<dbReference type="OrthoDB" id="495703at2"/>
<organism evidence="2 3">
    <name type="scientific">Embleya hyalina</name>
    <dbReference type="NCBI Taxonomy" id="516124"/>
    <lineage>
        <taxon>Bacteria</taxon>
        <taxon>Bacillati</taxon>
        <taxon>Actinomycetota</taxon>
        <taxon>Actinomycetes</taxon>
        <taxon>Kitasatosporales</taxon>
        <taxon>Streptomycetaceae</taxon>
        <taxon>Embleya</taxon>
    </lineage>
</organism>
<name>A0A401YST6_9ACTN</name>
<dbReference type="Proteomes" id="UP000286931">
    <property type="component" value="Unassembled WGS sequence"/>
</dbReference>
<keyword evidence="2" id="KW-0808">Transferase</keyword>
<dbReference type="InterPro" id="IPR041698">
    <property type="entry name" value="Methyltransf_25"/>
</dbReference>